<sequence length="58" mass="6683">MYETFSSKMRDDDLILKIRSTFTIPEGIKPKLITNSETLIWKTSVGKDIWEVHGCLPV</sequence>
<dbReference type="EMBL" id="AHMZ02000120">
    <property type="protein sequence ID" value="EMN29150.1"/>
    <property type="molecule type" value="Genomic_DNA"/>
</dbReference>
<dbReference type="AlphaFoldDB" id="M6KBG2"/>
<evidence type="ECO:0000313" key="2">
    <source>
        <dbReference type="Proteomes" id="UP000012137"/>
    </source>
</evidence>
<accession>M6KBG2</accession>
<comment type="caution">
    <text evidence="1">The sequence shown here is derived from an EMBL/GenBank/DDBJ whole genome shotgun (WGS) entry which is preliminary data.</text>
</comment>
<reference evidence="1 2" key="1">
    <citation type="submission" date="2013-01" db="EMBL/GenBank/DDBJ databases">
        <authorList>
            <person name="Harkins D.M."/>
            <person name="Durkin A.S."/>
            <person name="Brinkac L.M."/>
            <person name="Haft D.H."/>
            <person name="Selengut J.D."/>
            <person name="Sanka R."/>
            <person name="DePew J."/>
            <person name="Purushe J."/>
            <person name="Peacock S.J."/>
            <person name="Thaipadungpanit J."/>
            <person name="Wuthiekanun V.W."/>
            <person name="Day N.P."/>
            <person name="Vinetz J.M."/>
            <person name="Sutton G.G."/>
            <person name="Nierman W.C."/>
            <person name="Fouts D.E."/>
        </authorList>
    </citation>
    <scope>NUCLEOTIDE SEQUENCE [LARGE SCALE GENOMIC DNA]</scope>
    <source>
        <strain evidence="1 2">L0374</strain>
    </source>
</reference>
<proteinExistence type="predicted"/>
<organism evidence="1 2">
    <name type="scientific">Leptospira interrogans serovar Pyrogenes str. L0374</name>
    <dbReference type="NCBI Taxonomy" id="1049928"/>
    <lineage>
        <taxon>Bacteria</taxon>
        <taxon>Pseudomonadati</taxon>
        <taxon>Spirochaetota</taxon>
        <taxon>Spirochaetia</taxon>
        <taxon>Leptospirales</taxon>
        <taxon>Leptospiraceae</taxon>
        <taxon>Leptospira</taxon>
    </lineage>
</organism>
<dbReference type="Proteomes" id="UP000012137">
    <property type="component" value="Unassembled WGS sequence"/>
</dbReference>
<gene>
    <name evidence="1" type="ORF">LEP1GSC083_0840</name>
</gene>
<name>M6KBG2_LEPIR</name>
<evidence type="ECO:0000313" key="1">
    <source>
        <dbReference type="EMBL" id="EMN29150.1"/>
    </source>
</evidence>
<protein>
    <submittedName>
        <fullName evidence="1">Uncharacterized protein</fullName>
    </submittedName>
</protein>